<proteinExistence type="predicted"/>
<dbReference type="EMBL" id="JAESWA010000004">
    <property type="protein sequence ID" value="MBL4930336.1"/>
    <property type="molecule type" value="Genomic_DNA"/>
</dbReference>
<accession>A0A937FF70</accession>
<dbReference type="AlphaFoldDB" id="A0A937FF70"/>
<sequence length="55" mass="6421">MSEAKKSKDLNKVTKKEIAMGERGPYVSEVQYFDTPEDYNDAFKKYYPENKAPKL</sequence>
<gene>
    <name evidence="1" type="ORF">JK634_00730</name>
</gene>
<comment type="caution">
    <text evidence="1">The sequence shown here is derived from an EMBL/GenBank/DDBJ whole genome shotgun (WGS) entry which is preliminary data.</text>
</comment>
<evidence type="ECO:0000313" key="1">
    <source>
        <dbReference type="EMBL" id="MBL4930336.1"/>
    </source>
</evidence>
<dbReference type="Proteomes" id="UP000623681">
    <property type="component" value="Unassembled WGS sequence"/>
</dbReference>
<dbReference type="RefSeq" id="WP_202765720.1">
    <property type="nucleotide sequence ID" value="NZ_JAESWA010000004.1"/>
</dbReference>
<protein>
    <submittedName>
        <fullName evidence="1">Uncharacterized protein</fullName>
    </submittedName>
</protein>
<keyword evidence="2" id="KW-1185">Reference proteome</keyword>
<name>A0A937FF70_9CLOT</name>
<organism evidence="1 2">
    <name type="scientific">Clostridium paridis</name>
    <dbReference type="NCBI Taxonomy" id="2803863"/>
    <lineage>
        <taxon>Bacteria</taxon>
        <taxon>Bacillati</taxon>
        <taxon>Bacillota</taxon>
        <taxon>Clostridia</taxon>
        <taxon>Eubacteriales</taxon>
        <taxon>Clostridiaceae</taxon>
        <taxon>Clostridium</taxon>
    </lineage>
</organism>
<evidence type="ECO:0000313" key="2">
    <source>
        <dbReference type="Proteomes" id="UP000623681"/>
    </source>
</evidence>
<reference evidence="1" key="1">
    <citation type="submission" date="2021-01" db="EMBL/GenBank/DDBJ databases">
        <title>Genome public.</title>
        <authorList>
            <person name="Liu C."/>
            <person name="Sun Q."/>
        </authorList>
    </citation>
    <scope>NUCLEOTIDE SEQUENCE</scope>
    <source>
        <strain evidence="1">YIM B02565</strain>
    </source>
</reference>